<dbReference type="SUPFAM" id="SSF51735">
    <property type="entry name" value="NAD(P)-binding Rossmann-fold domains"/>
    <property type="match status" value="1"/>
</dbReference>
<organism evidence="4 5">
    <name type="scientific">Campylobacter vulpis</name>
    <dbReference type="NCBI Taxonomy" id="1655500"/>
    <lineage>
        <taxon>Bacteria</taxon>
        <taxon>Pseudomonadati</taxon>
        <taxon>Campylobacterota</taxon>
        <taxon>Epsilonproteobacteria</taxon>
        <taxon>Campylobacterales</taxon>
        <taxon>Campylobacteraceae</taxon>
        <taxon>Campylobacter</taxon>
    </lineage>
</organism>
<reference evidence="5" key="1">
    <citation type="submission" date="2015-06" db="EMBL/GenBank/DDBJ databases">
        <authorList>
            <person name="Parisi A."/>
            <person name="Chiara M."/>
            <person name="Florio D."/>
            <person name="Miccolupo A."/>
            <person name="Manzari C."/>
            <person name="Mion D."/>
            <person name="Caruso M."/>
            <person name="D'erchia A.M."/>
            <person name="Zanoni R."/>
        </authorList>
    </citation>
    <scope>NUCLEOTIDE SEQUENCE [LARGE SCALE GENOMIC DNA]</scope>
    <source>
        <strain evidence="5">73/13</strain>
    </source>
</reference>
<keyword evidence="2" id="KW-0472">Membrane</keyword>
<dbReference type="PANTHER" id="PTHR43318:SF1">
    <property type="entry name" value="POLYSACCHARIDE BIOSYNTHESIS PROTEIN EPSC-RELATED"/>
    <property type="match status" value="1"/>
</dbReference>
<name>A0A2G4R839_9BACT</name>
<dbReference type="AlphaFoldDB" id="A0A2G4R839"/>
<protein>
    <submittedName>
        <fullName evidence="4">UDP-N-acetylglucosamine 4,6-dehydratase</fullName>
    </submittedName>
</protein>
<evidence type="ECO:0000313" key="4">
    <source>
        <dbReference type="EMBL" id="PHY91965.1"/>
    </source>
</evidence>
<dbReference type="InterPro" id="IPR036291">
    <property type="entry name" value="NAD(P)-bd_dom_sf"/>
</dbReference>
<comment type="similarity">
    <text evidence="1">Belongs to the polysaccharide synthase family.</text>
</comment>
<evidence type="ECO:0000256" key="2">
    <source>
        <dbReference type="SAM" id="Phobius"/>
    </source>
</evidence>
<dbReference type="RefSeq" id="WP_099461028.1">
    <property type="nucleotide sequence ID" value="NZ_LDWY01000017.1"/>
</dbReference>
<dbReference type="Pfam" id="PF02719">
    <property type="entry name" value="Polysacc_synt_2"/>
    <property type="match status" value="1"/>
</dbReference>
<dbReference type="InterPro" id="IPR051203">
    <property type="entry name" value="Polysaccharide_Synthase-Rel"/>
</dbReference>
<dbReference type="SUPFAM" id="SSF53335">
    <property type="entry name" value="S-adenosyl-L-methionine-dependent methyltransferases"/>
    <property type="match status" value="1"/>
</dbReference>
<evidence type="ECO:0000313" key="5">
    <source>
        <dbReference type="Proteomes" id="UP000237472"/>
    </source>
</evidence>
<gene>
    <name evidence="4" type="ORF">AA994_01635</name>
</gene>
<dbReference type="EMBL" id="LDWY01000017">
    <property type="protein sequence ID" value="PHY91965.1"/>
    <property type="molecule type" value="Genomic_DNA"/>
</dbReference>
<dbReference type="InterPro" id="IPR029063">
    <property type="entry name" value="SAM-dependent_MTases_sf"/>
</dbReference>
<evidence type="ECO:0000259" key="3">
    <source>
        <dbReference type="Pfam" id="PF02719"/>
    </source>
</evidence>
<feature type="transmembrane region" description="Helical" evidence="2">
    <location>
        <begin position="40"/>
        <end position="60"/>
    </location>
</feature>
<proteinExistence type="inferred from homology"/>
<accession>A0A2G4R839</accession>
<feature type="domain" description="Polysaccharide biosynthesis protein CapD-like" evidence="3">
    <location>
        <begin position="274"/>
        <end position="550"/>
    </location>
</feature>
<keyword evidence="2" id="KW-0812">Transmembrane</keyword>
<dbReference type="InterPro" id="IPR003869">
    <property type="entry name" value="Polysac_CapD-like"/>
</dbReference>
<dbReference type="PANTHER" id="PTHR43318">
    <property type="entry name" value="UDP-N-ACETYLGLUCOSAMINE 4,6-DEHYDRATASE"/>
    <property type="match status" value="1"/>
</dbReference>
<sequence length="595" mass="66818">MNLAKNKRLIFFLSCDVILIALSIFLAFELRFSGEIPKSFYMGMIKAGLLLLVLKIVFLFAFRIYKVAWRFFSLGEARKIFFALALAELVFLIIFYFYSSFFNPFPRSVVGIDFVLSYMFIGTLRISKRMLIDFKPSRLKDELSPCIVVGATSKALHLLKGAKEGSLGLFPVAVVDGRKELIGTYCDKFVVKEKGEIKKFVEEGVRTAIIALKLEREELKELFEELVGYGISDVKIFSFTNNEARDISIEDLLARKPKDLDNVVVAEFLKDKVVLVSGAGGTIGSELCRQCIKFGAKHLIMLDHSEYNLYQINENLSKYKEKITPILLSILDEKALDELLKQMKPELILHAAAYKHVPLCEQNPHSAVINNILGTQILVDCAKKNGVKKFVMISTDKAVRPTSIMGCSKRVCELYTLGLSSEEFEVACVRFGNVLGSSGSVIPKFKAQIAANESLSLTHPDIVRYFMLVDEAVQLVLQAGAIARGGELFVLDMGEPVKIMDLAKKMLLLSNRTDLEIKITGLRKGEKLFEELLIDENDAKTQYESIFVAKNEKVNLSLLKEQIAKLIKSEEAEEIVAILQEIVPEFKHNKEGNVC</sequence>
<dbReference type="Proteomes" id="UP000237472">
    <property type="component" value="Unassembled WGS sequence"/>
</dbReference>
<feature type="transmembrane region" description="Helical" evidence="2">
    <location>
        <begin position="9"/>
        <end position="28"/>
    </location>
</feature>
<dbReference type="CDD" id="cd05237">
    <property type="entry name" value="UDP_invert_4-6DH_SDR_e"/>
    <property type="match status" value="1"/>
</dbReference>
<feature type="transmembrane region" description="Helical" evidence="2">
    <location>
        <begin position="80"/>
        <end position="99"/>
    </location>
</feature>
<comment type="caution">
    <text evidence="4">The sequence shown here is derived from an EMBL/GenBank/DDBJ whole genome shotgun (WGS) entry which is preliminary data.</text>
</comment>
<dbReference type="Gene3D" id="3.40.50.720">
    <property type="entry name" value="NAD(P)-binding Rossmann-like Domain"/>
    <property type="match status" value="2"/>
</dbReference>
<keyword evidence="2" id="KW-1133">Transmembrane helix</keyword>
<dbReference type="OrthoDB" id="9769113at2"/>
<evidence type="ECO:0000256" key="1">
    <source>
        <dbReference type="ARBA" id="ARBA00007430"/>
    </source>
</evidence>